<protein>
    <submittedName>
        <fullName evidence="2">DUF262 domain-containing protein</fullName>
    </submittedName>
</protein>
<evidence type="ECO:0000313" key="3">
    <source>
        <dbReference type="Proteomes" id="UP000595086"/>
    </source>
</evidence>
<dbReference type="InterPro" id="IPR004919">
    <property type="entry name" value="GmrSD_N"/>
</dbReference>
<evidence type="ECO:0000259" key="1">
    <source>
        <dbReference type="Pfam" id="PF03235"/>
    </source>
</evidence>
<dbReference type="PANTHER" id="PTHR39639">
    <property type="entry name" value="CHROMOSOME 16, WHOLE GENOME SHOTGUN SEQUENCE"/>
    <property type="match status" value="1"/>
</dbReference>
<gene>
    <name evidence="2" type="ORF">I6G42_09895</name>
</gene>
<organism evidence="2 3">
    <name type="scientific">Streptococcus oralis</name>
    <dbReference type="NCBI Taxonomy" id="1303"/>
    <lineage>
        <taxon>Bacteria</taxon>
        <taxon>Bacillati</taxon>
        <taxon>Bacillota</taxon>
        <taxon>Bacilli</taxon>
        <taxon>Lactobacillales</taxon>
        <taxon>Streptococcaceae</taxon>
        <taxon>Streptococcus</taxon>
    </lineage>
</organism>
<dbReference type="Pfam" id="PF03235">
    <property type="entry name" value="GmrSD_N"/>
    <property type="match status" value="1"/>
</dbReference>
<dbReference type="PANTHER" id="PTHR39639:SF1">
    <property type="entry name" value="DUF262 DOMAIN-CONTAINING PROTEIN"/>
    <property type="match status" value="1"/>
</dbReference>
<sequence>MTTRNDNTDLKKKVQIICLYFSKLHSDDKRRRKIISKYRELEMLTGIKANTIRQWTDSFDPYFDNGRKGFYQRNLETSNKNLWEIYKEYEGFSLSELQNKVSEIYKELDKNSYFLCIGGKEVYLYSIKTKKEETSTSLYNLDATTEIIDYNVRIDNLNRYNPKTSNSQKLKVGDFLFLSLGGDNEKWKKWENGLTAIGQVENIYVENSSKNYEISARVLIKLPTEITPSDLYYYPDTSNEFNIGPSLKGTPNQAINRVSTKGALSIFSAICDLFPDYEHSIKLLIGDENFKHLDKVPKLLTGGEHEENNIIDTLELDYEGSSDLIDKVNKLDITSDTYGEISDIHVKLIANQVEFDEAKDSLMKSSLIEQEKKISVSSRPLSITDIKKLYNRFCDYKNDVKTDNDINEYQNDYSNLVGALILEPNFQREYVWGKLKQRQLIDSIILGIPLPTFYFSTDKNGNFLVVDGKQRLKAILDFLNGELSLPKEYSFLSKNKENKEVYFNDLETIVKTKIEDFSLSCYVVNSTLIPSIQNLIFMRVNRGGMALNQQEIRNASNVGKSTYLLNKISNTKELEIVPLKRKKDQYLAIRFFAFYLVQNNLDFNGIYNFEEQYDGMDNFLDLVMKFLNIQTNQKIEEYFDLYQTRLLLALKLFEISSTRPFSRTGYSVVNMNIFETWMLILSQFDISIIEENEKLFLEVYESILKSNDFIDNILYLRDQKDRIIWRLNFISSKIKEINLKLGE</sequence>
<accession>A0A7T2ZWL5</accession>
<proteinExistence type="predicted"/>
<name>A0A7T2ZWL5_STROR</name>
<dbReference type="Proteomes" id="UP000595086">
    <property type="component" value="Chromosome"/>
</dbReference>
<dbReference type="AlphaFoldDB" id="A0A7T2ZWL5"/>
<dbReference type="EMBL" id="CP065707">
    <property type="protein sequence ID" value="QPT01823.1"/>
    <property type="molecule type" value="Genomic_DNA"/>
</dbReference>
<feature type="domain" description="GmrSD restriction endonucleases N-terminal" evidence="1">
    <location>
        <begin position="416"/>
        <end position="555"/>
    </location>
</feature>
<dbReference type="RefSeq" id="WP_000213323.1">
    <property type="nucleotide sequence ID" value="NZ_CP065707.1"/>
</dbReference>
<reference evidence="2 3" key="1">
    <citation type="submission" date="2020-12" db="EMBL/GenBank/DDBJ databases">
        <title>FDA dAtabase for Regulatory Grade micrObial Sequences (FDA-ARGOS): Supporting development and validation of Infectious Disease Dx tests.</title>
        <authorList>
            <person name="Sproer C."/>
            <person name="Gronow S."/>
            <person name="Severitt S."/>
            <person name="Schroder I."/>
            <person name="Tallon L."/>
            <person name="Sadzewicz L."/>
            <person name="Zhao X."/>
            <person name="Boylan J."/>
            <person name="Ott S."/>
            <person name="Bowen H."/>
            <person name="Vavikolanu K."/>
            <person name="Mehta A."/>
            <person name="Aluvathingal J."/>
            <person name="Nadendla S."/>
            <person name="Lowell S."/>
            <person name="Myers T."/>
            <person name="Yan Y."/>
            <person name="Sichtig H."/>
        </authorList>
    </citation>
    <scope>NUCLEOTIDE SEQUENCE [LARGE SCALE GENOMIC DNA]</scope>
    <source>
        <strain evidence="2 3">FDAARGOS_885</strain>
    </source>
</reference>
<evidence type="ECO:0000313" key="2">
    <source>
        <dbReference type="EMBL" id="QPT01823.1"/>
    </source>
</evidence>